<dbReference type="Proteomes" id="UP000033944">
    <property type="component" value="Unassembled WGS sequence"/>
</dbReference>
<reference evidence="2 3" key="1">
    <citation type="journal article" date="2015" name="Nature">
        <title>rRNA introns, odd ribosomes, and small enigmatic genomes across a large radiation of phyla.</title>
        <authorList>
            <person name="Brown C.T."/>
            <person name="Hug L.A."/>
            <person name="Thomas B.C."/>
            <person name="Sharon I."/>
            <person name="Castelle C.J."/>
            <person name="Singh A."/>
            <person name="Wilkins M.J."/>
            <person name="Williams K.H."/>
            <person name="Banfield J.F."/>
        </authorList>
    </citation>
    <scope>NUCLEOTIDE SEQUENCE [LARGE SCALE GENOMIC DNA]</scope>
</reference>
<dbReference type="PATRIC" id="fig|1618571.3.peg.983"/>
<comment type="caution">
    <text evidence="2">The sequence shown here is derived from an EMBL/GenBank/DDBJ whole genome shotgun (WGS) entry which is preliminary data.</text>
</comment>
<protein>
    <submittedName>
        <fullName evidence="2">Uncharacterized protein</fullName>
    </submittedName>
</protein>
<proteinExistence type="predicted"/>
<gene>
    <name evidence="2" type="ORF">UT10_C0029G0002</name>
</gene>
<keyword evidence="1" id="KW-0812">Transmembrane</keyword>
<dbReference type="PANTHER" id="PTHR36833">
    <property type="entry name" value="SLR0610 PROTEIN-RELATED"/>
    <property type="match status" value="1"/>
</dbReference>
<evidence type="ECO:0000313" key="2">
    <source>
        <dbReference type="EMBL" id="KKQ86322.1"/>
    </source>
</evidence>
<name>A0A0G0L5L2_9BACT</name>
<feature type="transmembrane region" description="Helical" evidence="1">
    <location>
        <begin position="98"/>
        <end position="118"/>
    </location>
</feature>
<evidence type="ECO:0000313" key="3">
    <source>
        <dbReference type="Proteomes" id="UP000033944"/>
    </source>
</evidence>
<dbReference type="Pfam" id="PF06182">
    <property type="entry name" value="ABC2_membrane_6"/>
    <property type="match status" value="1"/>
</dbReference>
<dbReference type="EMBL" id="LBVN01000029">
    <property type="protein sequence ID" value="KKQ86322.1"/>
    <property type="molecule type" value="Genomic_DNA"/>
</dbReference>
<feature type="transmembrane region" description="Helical" evidence="1">
    <location>
        <begin position="147"/>
        <end position="169"/>
    </location>
</feature>
<dbReference type="AlphaFoldDB" id="A0A0G0L5L2"/>
<sequence length="306" mass="35118">MEDKEKLQINNYKLQIVDLYKLFITRIKSVELKTWIKRLGFYIKIWWMMSKNAFMMYFNQKSILAIFLAGKIFRFTFFIIFLYFLVSGSKGLAGYNTNQIIFFFLSFNVIDITSQFLFREVYRFRTLVVSGDLDLILTKPINPLFRILFGGADVIDLITIPPVVAATIYMGAKLGPSAVSVFLYILLIINSLLISTAFHILVVSMAIITLEIDHTVMIFRDLSRLGTVPIDVFKQPLRGFITYVALRGFITYVVPIGIMLSFPAKAFLGLLDWNSVIASFVFGITSIFMTLRFWNFAIKKYTSASS</sequence>
<feature type="transmembrane region" description="Helical" evidence="1">
    <location>
        <begin position="181"/>
        <end position="210"/>
    </location>
</feature>
<organism evidence="2 3">
    <name type="scientific">Candidatus Woesebacteria bacterium GW2011_GWB1_38_8b</name>
    <dbReference type="NCBI Taxonomy" id="1618571"/>
    <lineage>
        <taxon>Bacteria</taxon>
        <taxon>Candidatus Woeseibacteriota</taxon>
    </lineage>
</organism>
<dbReference type="PANTHER" id="PTHR36833:SF1">
    <property type="entry name" value="INTEGRAL MEMBRANE TRANSPORT PROTEIN"/>
    <property type="match status" value="1"/>
</dbReference>
<keyword evidence="1" id="KW-1133">Transmembrane helix</keyword>
<keyword evidence="1" id="KW-0472">Membrane</keyword>
<evidence type="ECO:0000256" key="1">
    <source>
        <dbReference type="SAM" id="Phobius"/>
    </source>
</evidence>
<feature type="transmembrane region" description="Helical" evidence="1">
    <location>
        <begin position="63"/>
        <end position="86"/>
    </location>
</feature>
<feature type="transmembrane region" description="Helical" evidence="1">
    <location>
        <begin position="244"/>
        <end position="264"/>
    </location>
</feature>
<feature type="transmembrane region" description="Helical" evidence="1">
    <location>
        <begin position="276"/>
        <end position="294"/>
    </location>
</feature>
<dbReference type="InterPro" id="IPR010390">
    <property type="entry name" value="ABC-2_transporter-like"/>
</dbReference>
<accession>A0A0G0L5L2</accession>